<feature type="domain" description="Filamentous haemagglutinin FhaB/tRNA nuclease CdiA-like TPS" evidence="1">
    <location>
        <begin position="39"/>
        <end position="151"/>
    </location>
</feature>
<dbReference type="SUPFAM" id="SSF51126">
    <property type="entry name" value="Pectin lyase-like"/>
    <property type="match status" value="3"/>
</dbReference>
<protein>
    <submittedName>
        <fullName evidence="2">S-layer family protein</fullName>
    </submittedName>
</protein>
<organism evidence="2 3">
    <name type="scientific">Iningainema tapete BLCC-T55</name>
    <dbReference type="NCBI Taxonomy" id="2748662"/>
    <lineage>
        <taxon>Bacteria</taxon>
        <taxon>Bacillati</taxon>
        <taxon>Cyanobacteriota</taxon>
        <taxon>Cyanophyceae</taxon>
        <taxon>Nostocales</taxon>
        <taxon>Scytonemataceae</taxon>
        <taxon>Iningainema tapete</taxon>
    </lineage>
</organism>
<reference evidence="2" key="1">
    <citation type="submission" date="2020-09" db="EMBL/GenBank/DDBJ databases">
        <title>Iningainema tapete sp. nov. (Scytonemataceae, Cyanobacteria) from greenhouses in central Florida (USA) produces two types of nodularin with biosynthetic potential for microcystin-LR and anabaenopeptins.</title>
        <authorList>
            <person name="Berthold D.E."/>
            <person name="Lefler F.W."/>
            <person name="Huang I.-S."/>
            <person name="Abdulla H."/>
            <person name="Zimba P.V."/>
            <person name="Laughinghouse H.D. IV."/>
        </authorList>
    </citation>
    <scope>NUCLEOTIDE SEQUENCE</scope>
    <source>
        <strain evidence="2">BLCCT55</strain>
    </source>
</reference>
<evidence type="ECO:0000313" key="2">
    <source>
        <dbReference type="EMBL" id="MBD2774494.1"/>
    </source>
</evidence>
<comment type="caution">
    <text evidence="2">The sequence shown here is derived from an EMBL/GenBank/DDBJ whole genome shotgun (WGS) entry which is preliminary data.</text>
</comment>
<sequence>MSSFDSTNGRSWVTYLGIGIAISGALFSHANCAVAQITPDTTLPNNSQVILQDNMRIIEGGTQAGHNLFHSFQEFSVPTGSTAFFNNAQDIQNIISRVTGSSASNIDGLISANGTANLFLLNPKGMIFGRNASLNIGGSFVVSTASSLNFADGTQFSTTVTQSPPLLTISVPVGLQFGPTPAAIQVQGNGKGTRTTTDLIDTNEALRVQPNQTLALVGGDIKLLGGTLKTAGGRIELGSVAGSSLVNLTPTAKGWTFGYESVPTFGDIQLSQQATVDASGAGGNVQVQGKRLTLQESSQIEVSTLGEGAAGALSVSTSELVELTGSTAYGQFPTSLSANTQGTGKAGNVTINTQQLLISNGAEVSTGTLGSGDGGSLNVNASQSVQLIGTSRDGQFFPVSLFTGTQGTGKAGNVTINTQQLLISDGALVFTGSIGEGDGGSLSVNASQSIQLIGTSADGRFPSGLIASTQGTGKAGDLRITTQQLLISDGAQIFTGTNGSGDGGSLNVNASQSVQLIGTSANGQFLSGLFANTLGVGKAGDLTITTPVLQVLDGAQIITGTNGSGDGGSLNVNASQSVQLIGTSTNGQFPTGLFANTQGTGKAGDLTINTQQLLISNGALVFTGSSGEGVGGDVDITASDLRLDNGLITAQTFSGNGGNLKLNITNLLLMRRGSRISTTAGTEQKPGDSGNITINAPSGFIVAAKGENSDITANAFTGQGGKVTINATGIFGILPLRRQDLERLRPLDLNPRQLSTNDITAISQENPSLSGQVTINTPDLDPSRGFVELPSNLVDPSRQIMQNCADQRGTTANSFYITGHGGLPVRPGDLPISYYPTGFVRSVPTQPTINKKPTAIADPPGVGSAKIDTPIIEARGWIVDSNGDVVLVASAPNATPYSPWLTPVSCAVPQNIRSKLSSQPTQA</sequence>
<gene>
    <name evidence="2" type="ORF">ICL16_21085</name>
</gene>
<dbReference type="InterPro" id="IPR011050">
    <property type="entry name" value="Pectin_lyase_fold/virulence"/>
</dbReference>
<dbReference type="RefSeq" id="WP_190831631.1">
    <property type="nucleotide sequence ID" value="NZ_CAWPPI010000072.1"/>
</dbReference>
<evidence type="ECO:0000259" key="1">
    <source>
        <dbReference type="SMART" id="SM00912"/>
    </source>
</evidence>
<dbReference type="EMBL" id="JACXAE010000072">
    <property type="protein sequence ID" value="MBD2774494.1"/>
    <property type="molecule type" value="Genomic_DNA"/>
</dbReference>
<dbReference type="SMART" id="SM00912">
    <property type="entry name" value="Haemagg_act"/>
    <property type="match status" value="1"/>
</dbReference>
<proteinExistence type="predicted"/>
<accession>A0A8J7C6L5</accession>
<name>A0A8J7C6L5_9CYAN</name>
<dbReference type="Proteomes" id="UP000629098">
    <property type="component" value="Unassembled WGS sequence"/>
</dbReference>
<dbReference type="Pfam" id="PF05860">
    <property type="entry name" value="TPS"/>
    <property type="match status" value="1"/>
</dbReference>
<dbReference type="Gene3D" id="2.160.20.10">
    <property type="entry name" value="Single-stranded right-handed beta-helix, Pectin lyase-like"/>
    <property type="match status" value="2"/>
</dbReference>
<dbReference type="InterPro" id="IPR008638">
    <property type="entry name" value="FhaB/CdiA-like_TPS"/>
</dbReference>
<dbReference type="AlphaFoldDB" id="A0A8J7C6L5"/>
<dbReference type="NCBIfam" id="TIGR01901">
    <property type="entry name" value="adhes_NPXG"/>
    <property type="match status" value="1"/>
</dbReference>
<keyword evidence="3" id="KW-1185">Reference proteome</keyword>
<evidence type="ECO:0000313" key="3">
    <source>
        <dbReference type="Proteomes" id="UP000629098"/>
    </source>
</evidence>
<dbReference type="InterPro" id="IPR012334">
    <property type="entry name" value="Pectin_lyas_fold"/>
</dbReference>